<feature type="domain" description="PucR C-terminal helix-turn-helix" evidence="3">
    <location>
        <begin position="442"/>
        <end position="499"/>
    </location>
</feature>
<dbReference type="Proteomes" id="UP000276888">
    <property type="component" value="Chromosome"/>
</dbReference>
<keyword evidence="6" id="KW-1185">Reference proteome</keyword>
<comment type="similarity">
    <text evidence="1">Belongs to the CdaR family.</text>
</comment>
<reference evidence="5 6" key="1">
    <citation type="submission" date="2018-08" db="EMBL/GenBank/DDBJ databases">
        <title>Microbacterium lemovicicum sp. nov., a bacterium isolated from a natural uranium-rich soil.</title>
        <authorList>
            <person name="ORTET P."/>
        </authorList>
    </citation>
    <scope>NUCLEOTIDE SEQUENCE [LARGE SCALE GENOMIC DNA]</scope>
    <source>
        <strain evidence="5 6">Viu22</strain>
    </source>
</reference>
<dbReference type="Pfam" id="PF07905">
    <property type="entry name" value="PucR"/>
    <property type="match status" value="1"/>
</dbReference>
<dbReference type="PANTHER" id="PTHR33744">
    <property type="entry name" value="CARBOHYDRATE DIACID REGULATOR"/>
    <property type="match status" value="1"/>
</dbReference>
<dbReference type="OrthoDB" id="8450798at2"/>
<gene>
    <name evidence="5" type="primary">pmfR</name>
    <name evidence="5" type="ORF">CVS47_02708</name>
</gene>
<dbReference type="AlphaFoldDB" id="A0A3Q9J569"/>
<dbReference type="KEGG" id="mlv:CVS47_02708"/>
<dbReference type="RefSeq" id="WP_127096535.1">
    <property type="nucleotide sequence ID" value="NZ_CP031423.1"/>
</dbReference>
<dbReference type="InterPro" id="IPR041522">
    <property type="entry name" value="CdaR_GGDEF"/>
</dbReference>
<evidence type="ECO:0000259" key="4">
    <source>
        <dbReference type="Pfam" id="PF17853"/>
    </source>
</evidence>
<dbReference type="EMBL" id="CP031423">
    <property type="protein sequence ID" value="AZS38058.1"/>
    <property type="molecule type" value="Genomic_DNA"/>
</dbReference>
<feature type="domain" description="Purine catabolism PurC-like" evidence="2">
    <location>
        <begin position="8"/>
        <end position="126"/>
    </location>
</feature>
<accession>A0A3Q9J569</accession>
<dbReference type="InterPro" id="IPR025736">
    <property type="entry name" value="PucR_C-HTH_dom"/>
</dbReference>
<evidence type="ECO:0000259" key="2">
    <source>
        <dbReference type="Pfam" id="PF07905"/>
    </source>
</evidence>
<evidence type="ECO:0000313" key="5">
    <source>
        <dbReference type="EMBL" id="AZS38058.1"/>
    </source>
</evidence>
<dbReference type="Gene3D" id="1.10.10.2840">
    <property type="entry name" value="PucR C-terminal helix-turn-helix domain"/>
    <property type="match status" value="1"/>
</dbReference>
<name>A0A3Q9J569_9MICO</name>
<evidence type="ECO:0000313" key="6">
    <source>
        <dbReference type="Proteomes" id="UP000276888"/>
    </source>
</evidence>
<sequence>MPTTLRSLLEVDAFDLRPAVPLDETMLDRTIAWAHSSDLADPTPWLEPGQLLLTDGAQFIGGRDTAEAAAYVRRLVDLGAAGLGFAVDVIHAAVPPDVVEACTQQGLPLLVVPRATPFLGIIRHIADVAAADRSARLSWSLESQKAVARAAVRDNGLREILRTLSQRLETWVALYGATGEPVRIPGLTSVPGGRSATVDREVRRLLDRGLPASLRTLEEPLATLQTIGQASRLRGVLAVGSATRLGAAESDLVEAVIALASIALEQQRALGHARRRIRSGVLELALADRTAEARRAAKALGAALPETPFLVGMVRDVHAAPSLLEEFEVQSGTRGRAAFFAERGDEVVLLMSPASVPTTTATLKRHGLTLGVSTPVGWSELAQGVREAARAAQTETETGVVRFEDVAAAGILGALRAGGGEELATHLHRRLGELGDVERARLLENARVWLDANTAWDPAARRLGIHRHTLRARIDELGALIGLDLSTFAGRAELWAALQFADATDELSPGADGPRQLF</sequence>
<dbReference type="PANTHER" id="PTHR33744:SF1">
    <property type="entry name" value="DNA-BINDING TRANSCRIPTIONAL ACTIVATOR ADER"/>
    <property type="match status" value="1"/>
</dbReference>
<dbReference type="InterPro" id="IPR042070">
    <property type="entry name" value="PucR_C-HTH_sf"/>
</dbReference>
<dbReference type="Pfam" id="PF17853">
    <property type="entry name" value="GGDEF_2"/>
    <property type="match status" value="1"/>
</dbReference>
<organism evidence="5 6">
    <name type="scientific">Microbacterium lemovicicum</name>
    <dbReference type="NCBI Taxonomy" id="1072463"/>
    <lineage>
        <taxon>Bacteria</taxon>
        <taxon>Bacillati</taxon>
        <taxon>Actinomycetota</taxon>
        <taxon>Actinomycetes</taxon>
        <taxon>Micrococcales</taxon>
        <taxon>Microbacteriaceae</taxon>
        <taxon>Microbacterium</taxon>
    </lineage>
</organism>
<feature type="domain" description="CdaR GGDEF-like" evidence="4">
    <location>
        <begin position="290"/>
        <end position="393"/>
    </location>
</feature>
<evidence type="ECO:0000259" key="3">
    <source>
        <dbReference type="Pfam" id="PF13556"/>
    </source>
</evidence>
<dbReference type="Pfam" id="PF13556">
    <property type="entry name" value="HTH_30"/>
    <property type="match status" value="1"/>
</dbReference>
<evidence type="ECO:0000256" key="1">
    <source>
        <dbReference type="ARBA" id="ARBA00006754"/>
    </source>
</evidence>
<protein>
    <submittedName>
        <fullName evidence="5">Transcriptional activator PmfR</fullName>
    </submittedName>
</protein>
<dbReference type="InterPro" id="IPR051448">
    <property type="entry name" value="CdaR-like_regulators"/>
</dbReference>
<proteinExistence type="inferred from homology"/>
<dbReference type="InterPro" id="IPR012914">
    <property type="entry name" value="PucR_dom"/>
</dbReference>